<dbReference type="RefSeq" id="WP_244558032.1">
    <property type="nucleotide sequence ID" value="NZ_FMAC01000026.1"/>
</dbReference>
<dbReference type="STRING" id="52131.GA0061100_12620"/>
<reference evidence="3" key="1">
    <citation type="submission" date="2016-08" db="EMBL/GenBank/DDBJ databases">
        <authorList>
            <person name="Varghese N."/>
            <person name="Submissions Spin"/>
        </authorList>
    </citation>
    <scope>NUCLEOTIDE SEQUENCE [LARGE SCALE GENOMIC DNA]</scope>
    <source>
        <strain evidence="3">CCBAU 57015</strain>
    </source>
</reference>
<evidence type="ECO:0008006" key="4">
    <source>
        <dbReference type="Google" id="ProtNLM"/>
    </source>
</evidence>
<gene>
    <name evidence="2" type="ORF">GA0061100_12620</name>
</gene>
<feature type="compositionally biased region" description="Basic and acidic residues" evidence="1">
    <location>
        <begin position="337"/>
        <end position="350"/>
    </location>
</feature>
<dbReference type="EMBL" id="FMAC01000026">
    <property type="protein sequence ID" value="SCB40678.1"/>
    <property type="molecule type" value="Genomic_DNA"/>
</dbReference>
<keyword evidence="3" id="KW-1185">Reference proteome</keyword>
<evidence type="ECO:0000256" key="1">
    <source>
        <dbReference type="SAM" id="MobiDB-lite"/>
    </source>
</evidence>
<evidence type="ECO:0000313" key="3">
    <source>
        <dbReference type="Proteomes" id="UP000186228"/>
    </source>
</evidence>
<name>A0A1C3WL73_9HYPH</name>
<protein>
    <recommendedName>
        <fullName evidence="4">TniQ protein</fullName>
    </recommendedName>
</protein>
<organism evidence="2 3">
    <name type="scientific">Rhizobium hainanense</name>
    <dbReference type="NCBI Taxonomy" id="52131"/>
    <lineage>
        <taxon>Bacteria</taxon>
        <taxon>Pseudomonadati</taxon>
        <taxon>Pseudomonadota</taxon>
        <taxon>Alphaproteobacteria</taxon>
        <taxon>Hyphomicrobiales</taxon>
        <taxon>Rhizobiaceae</taxon>
        <taxon>Rhizobium/Agrobacterium group</taxon>
        <taxon>Rhizobium</taxon>
    </lineage>
</organism>
<accession>A0A1C3WL73</accession>
<sequence length="350" mass="39054">MACRYGCTPAEIELWLGYEDRPLASSGFELRDFRPDPTAVRSWARAARLKIADVEAMMLSRSVRTIDWYVADRRERGICPDCLDEDVSVGRDHYLRREWAHVEAAACGKHRRLLQDFCDRCFARGRFGFECIEESARLVCGGCSTVVSGVQNKIESAANLDFLLVLTTLLGAGVEGREDSIAPDEIRTAIETLWSPSQANGKPFIAWLSLKLPCGRVPVCAVRGNPLAGLLLPWRIATFVATAQLLDLVQARRWFGPPPPYLEDEFAIRKRSPLARPAGPPDSGGAPETTRKLSVRSDAEYRRLAEQVMASQDWKTILAMKGSSRGRKLGRLMNRALKGERDRSNVPRPI</sequence>
<dbReference type="Proteomes" id="UP000186228">
    <property type="component" value="Unassembled WGS sequence"/>
</dbReference>
<proteinExistence type="predicted"/>
<feature type="region of interest" description="Disordered" evidence="1">
    <location>
        <begin position="329"/>
        <end position="350"/>
    </location>
</feature>
<evidence type="ECO:0000313" key="2">
    <source>
        <dbReference type="EMBL" id="SCB40678.1"/>
    </source>
</evidence>
<dbReference type="AlphaFoldDB" id="A0A1C3WL73"/>
<feature type="region of interest" description="Disordered" evidence="1">
    <location>
        <begin position="273"/>
        <end position="296"/>
    </location>
</feature>